<evidence type="ECO:0000259" key="5">
    <source>
        <dbReference type="PROSITE" id="PS50011"/>
    </source>
</evidence>
<dbReference type="Pfam" id="PF07714">
    <property type="entry name" value="PK_Tyr_Ser-Thr"/>
    <property type="match status" value="2"/>
</dbReference>
<sequence>MRVFSLTPGSELKRIVKVLYREAIIWRSLSHENILPLVGIDAGSQSPCPCILVSPWMDNGNVNDYVRSQALSNQQVVQLLREVSCALGYLHDRQIVHGDIRGGNILVDENGHAKLMDFGLAFASEMTQSTVASGSPRWMAPELHDPKSFGLASGVKLPPTDVYGFAFTCLEVYTGQRPFPELSEISALIAVIAGQRPDRPSAEECGRFFSDRFWCLLEKCWSHQPEARPSSQDVCATMTALLTYESDIAMQVSEQNIPETRLTAFIPPEQIPSPDLSDAVTITSKLPMDTFLPYSDTYKGELFNKFGQRTSVTCRAMRLYARGPSEVVLIGQVIKREVLFWPQLAHVNVVPFLGTCNIDTHLSFVYPFYELGTLGAYIRNYPKADRQSLLRDVAQGMAFIHSQNLVHGDLTPDSVLVDDTKTARLFNFGFTGVEGDRTPTPLRAIRYMAPETYGIDPRGVPVPHHRMKASDVYAFGILAYTVLMGRVPWPRLTELQVFARIFHGERPENPDGRIPLSLWKLIQNCWAEDPYARPTMSAIVQQLNTNTRSSLSRWRQSLF</sequence>
<keyword evidence="3" id="KW-0418">Kinase</keyword>
<dbReference type="GO" id="GO:0005524">
    <property type="term" value="F:ATP binding"/>
    <property type="evidence" value="ECO:0007669"/>
    <property type="project" value="UniProtKB-KW"/>
</dbReference>
<dbReference type="InterPro" id="IPR001245">
    <property type="entry name" value="Ser-Thr/Tyr_kinase_cat_dom"/>
</dbReference>
<dbReference type="Proteomes" id="UP000027265">
    <property type="component" value="Unassembled WGS sequence"/>
</dbReference>
<dbReference type="InterPro" id="IPR051681">
    <property type="entry name" value="Ser/Thr_Kinases-Pseudokinases"/>
</dbReference>
<evidence type="ECO:0000313" key="7">
    <source>
        <dbReference type="Proteomes" id="UP000027265"/>
    </source>
</evidence>
<gene>
    <name evidence="6" type="ORF">JAAARDRAFT_306463</name>
</gene>
<dbReference type="InterPro" id="IPR000719">
    <property type="entry name" value="Prot_kinase_dom"/>
</dbReference>
<keyword evidence="1" id="KW-0808">Transferase</keyword>
<keyword evidence="7" id="KW-1185">Reference proteome</keyword>
<dbReference type="PROSITE" id="PS00109">
    <property type="entry name" value="PROTEIN_KINASE_TYR"/>
    <property type="match status" value="1"/>
</dbReference>
<evidence type="ECO:0000256" key="3">
    <source>
        <dbReference type="ARBA" id="ARBA00022777"/>
    </source>
</evidence>
<dbReference type="EMBL" id="KL197722">
    <property type="protein sequence ID" value="KDQ56250.1"/>
    <property type="molecule type" value="Genomic_DNA"/>
</dbReference>
<dbReference type="HOGENOM" id="CLU_027227_0_0_1"/>
<evidence type="ECO:0000256" key="2">
    <source>
        <dbReference type="ARBA" id="ARBA00022741"/>
    </source>
</evidence>
<dbReference type="InterPro" id="IPR011009">
    <property type="entry name" value="Kinase-like_dom_sf"/>
</dbReference>
<dbReference type="InParanoid" id="A0A067PR12"/>
<name>A0A067PR12_9AGAM</name>
<accession>A0A067PR12</accession>
<evidence type="ECO:0000256" key="1">
    <source>
        <dbReference type="ARBA" id="ARBA00022679"/>
    </source>
</evidence>
<dbReference type="PANTHER" id="PTHR44329:SF288">
    <property type="entry name" value="MITOGEN-ACTIVATED PROTEIN KINASE KINASE KINASE 20"/>
    <property type="match status" value="1"/>
</dbReference>
<dbReference type="PANTHER" id="PTHR44329">
    <property type="entry name" value="SERINE/THREONINE-PROTEIN KINASE TNNI3K-RELATED"/>
    <property type="match status" value="1"/>
</dbReference>
<protein>
    <recommendedName>
        <fullName evidence="5">Protein kinase domain-containing protein</fullName>
    </recommendedName>
</protein>
<proteinExistence type="predicted"/>
<dbReference type="GO" id="GO:0004674">
    <property type="term" value="F:protein serine/threonine kinase activity"/>
    <property type="evidence" value="ECO:0007669"/>
    <property type="project" value="TreeGrafter"/>
</dbReference>
<dbReference type="STRING" id="933084.A0A067PR12"/>
<dbReference type="AlphaFoldDB" id="A0A067PR12"/>
<dbReference type="SUPFAM" id="SSF56112">
    <property type="entry name" value="Protein kinase-like (PK-like)"/>
    <property type="match status" value="2"/>
</dbReference>
<dbReference type="InterPro" id="IPR008266">
    <property type="entry name" value="Tyr_kinase_AS"/>
</dbReference>
<feature type="domain" description="Protein kinase" evidence="5">
    <location>
        <begin position="1"/>
        <end position="242"/>
    </location>
</feature>
<dbReference type="Gene3D" id="1.10.510.10">
    <property type="entry name" value="Transferase(Phosphotransferase) domain 1"/>
    <property type="match status" value="2"/>
</dbReference>
<feature type="domain" description="Protein kinase" evidence="5">
    <location>
        <begin position="280"/>
        <end position="551"/>
    </location>
</feature>
<evidence type="ECO:0000256" key="4">
    <source>
        <dbReference type="ARBA" id="ARBA00022840"/>
    </source>
</evidence>
<organism evidence="6 7">
    <name type="scientific">Jaapia argillacea MUCL 33604</name>
    <dbReference type="NCBI Taxonomy" id="933084"/>
    <lineage>
        <taxon>Eukaryota</taxon>
        <taxon>Fungi</taxon>
        <taxon>Dikarya</taxon>
        <taxon>Basidiomycota</taxon>
        <taxon>Agaricomycotina</taxon>
        <taxon>Agaricomycetes</taxon>
        <taxon>Agaricomycetidae</taxon>
        <taxon>Jaapiales</taxon>
        <taxon>Jaapiaceae</taxon>
        <taxon>Jaapia</taxon>
    </lineage>
</organism>
<reference evidence="7" key="1">
    <citation type="journal article" date="2014" name="Proc. Natl. Acad. Sci. U.S.A.">
        <title>Extensive sampling of basidiomycete genomes demonstrates inadequacy of the white-rot/brown-rot paradigm for wood decay fungi.</title>
        <authorList>
            <person name="Riley R."/>
            <person name="Salamov A.A."/>
            <person name="Brown D.W."/>
            <person name="Nagy L.G."/>
            <person name="Floudas D."/>
            <person name="Held B.W."/>
            <person name="Levasseur A."/>
            <person name="Lombard V."/>
            <person name="Morin E."/>
            <person name="Otillar R."/>
            <person name="Lindquist E.A."/>
            <person name="Sun H."/>
            <person name="LaButti K.M."/>
            <person name="Schmutz J."/>
            <person name="Jabbour D."/>
            <person name="Luo H."/>
            <person name="Baker S.E."/>
            <person name="Pisabarro A.G."/>
            <person name="Walton J.D."/>
            <person name="Blanchette R.A."/>
            <person name="Henrissat B."/>
            <person name="Martin F."/>
            <person name="Cullen D."/>
            <person name="Hibbett D.S."/>
            <person name="Grigoriev I.V."/>
        </authorList>
    </citation>
    <scope>NUCLEOTIDE SEQUENCE [LARGE SCALE GENOMIC DNA]</scope>
    <source>
        <strain evidence="7">MUCL 33604</strain>
    </source>
</reference>
<dbReference type="OrthoDB" id="4062651at2759"/>
<keyword evidence="2" id="KW-0547">Nucleotide-binding</keyword>
<evidence type="ECO:0000313" key="6">
    <source>
        <dbReference type="EMBL" id="KDQ56250.1"/>
    </source>
</evidence>
<keyword evidence="4" id="KW-0067">ATP-binding</keyword>
<dbReference type="PROSITE" id="PS50011">
    <property type="entry name" value="PROTEIN_KINASE_DOM"/>
    <property type="match status" value="2"/>
</dbReference>